<dbReference type="RefSeq" id="WP_268754344.1">
    <property type="nucleotide sequence ID" value="NZ_CP113836.1"/>
</dbReference>
<evidence type="ECO:0000313" key="1">
    <source>
        <dbReference type="EMBL" id="WAL64109.1"/>
    </source>
</evidence>
<sequence length="129" mass="13900">MTDDGLLVVGSDRVRVSRKTQEDAMTDDGLLVVGSDRVRVSRKTQEDTMTVRLHIDWTACDGRGLCAELLPETLGSDPWGYPVPRDGTKEPVVPPALAEHARRAVRLCPALALRLRTVPEGPDGGGGLS</sequence>
<dbReference type="SUPFAM" id="SSF54862">
    <property type="entry name" value="4Fe-4S ferredoxins"/>
    <property type="match status" value="1"/>
</dbReference>
<reference evidence="1" key="1">
    <citation type="submission" date="2022-11" db="EMBL/GenBank/DDBJ databases">
        <authorList>
            <person name="Mo P."/>
        </authorList>
    </citation>
    <scope>NUCLEOTIDE SEQUENCE</scope>
    <source>
        <strain evidence="1">HUAS 11-8</strain>
    </source>
</reference>
<keyword evidence="2" id="KW-1185">Reference proteome</keyword>
<organism evidence="1 2">
    <name type="scientific">Amycolatopsis cynarae</name>
    <dbReference type="NCBI Taxonomy" id="2995223"/>
    <lineage>
        <taxon>Bacteria</taxon>
        <taxon>Bacillati</taxon>
        <taxon>Actinomycetota</taxon>
        <taxon>Actinomycetes</taxon>
        <taxon>Pseudonocardiales</taxon>
        <taxon>Pseudonocardiaceae</taxon>
        <taxon>Amycolatopsis</taxon>
    </lineage>
</organism>
<protein>
    <submittedName>
        <fullName evidence="1">Ferredoxin</fullName>
    </submittedName>
</protein>
<dbReference type="Gene3D" id="3.30.70.20">
    <property type="match status" value="1"/>
</dbReference>
<dbReference type="Proteomes" id="UP001163203">
    <property type="component" value="Chromosome"/>
</dbReference>
<accession>A0ABY7AWL7</accession>
<name>A0ABY7AWL7_9PSEU</name>
<evidence type="ECO:0000313" key="2">
    <source>
        <dbReference type="Proteomes" id="UP001163203"/>
    </source>
</evidence>
<dbReference type="EMBL" id="CP113836">
    <property type="protein sequence ID" value="WAL64109.1"/>
    <property type="molecule type" value="Genomic_DNA"/>
</dbReference>
<dbReference type="Pfam" id="PF13459">
    <property type="entry name" value="Fer4_15"/>
    <property type="match status" value="1"/>
</dbReference>
<gene>
    <name evidence="1" type="ORF">ORV05_24405</name>
</gene>
<proteinExistence type="predicted"/>